<feature type="compositionally biased region" description="Basic residues" evidence="1">
    <location>
        <begin position="26"/>
        <end position="39"/>
    </location>
</feature>
<proteinExistence type="predicted"/>
<dbReference type="AlphaFoldDB" id="A0A9J5Y4W3"/>
<protein>
    <recommendedName>
        <fullName evidence="4">Endonuclease/exonuclease/phosphatase domain-containing protein</fullName>
    </recommendedName>
</protein>
<evidence type="ECO:0000256" key="1">
    <source>
        <dbReference type="SAM" id="MobiDB-lite"/>
    </source>
</evidence>
<name>A0A9J5Y4W3_SOLCO</name>
<dbReference type="Proteomes" id="UP000824120">
    <property type="component" value="Chromosome 7"/>
</dbReference>
<organism evidence="2 3">
    <name type="scientific">Solanum commersonii</name>
    <name type="common">Commerson's wild potato</name>
    <name type="synonym">Commerson's nightshade</name>
    <dbReference type="NCBI Taxonomy" id="4109"/>
    <lineage>
        <taxon>Eukaryota</taxon>
        <taxon>Viridiplantae</taxon>
        <taxon>Streptophyta</taxon>
        <taxon>Embryophyta</taxon>
        <taxon>Tracheophyta</taxon>
        <taxon>Spermatophyta</taxon>
        <taxon>Magnoliopsida</taxon>
        <taxon>eudicotyledons</taxon>
        <taxon>Gunneridae</taxon>
        <taxon>Pentapetalae</taxon>
        <taxon>asterids</taxon>
        <taxon>lamiids</taxon>
        <taxon>Solanales</taxon>
        <taxon>Solanaceae</taxon>
        <taxon>Solanoideae</taxon>
        <taxon>Solaneae</taxon>
        <taxon>Solanum</taxon>
    </lineage>
</organism>
<feature type="compositionally biased region" description="Basic and acidic residues" evidence="1">
    <location>
        <begin position="40"/>
        <end position="69"/>
    </location>
</feature>
<dbReference type="SUPFAM" id="SSF56219">
    <property type="entry name" value="DNase I-like"/>
    <property type="match status" value="1"/>
</dbReference>
<feature type="compositionally biased region" description="Basic and acidic residues" evidence="1">
    <location>
        <begin position="1"/>
        <end position="25"/>
    </location>
</feature>
<feature type="region of interest" description="Disordered" evidence="1">
    <location>
        <begin position="1"/>
        <end position="89"/>
    </location>
</feature>
<gene>
    <name evidence="2" type="ORF">H5410_035358</name>
</gene>
<evidence type="ECO:0008006" key="4">
    <source>
        <dbReference type="Google" id="ProtNLM"/>
    </source>
</evidence>
<dbReference type="EMBL" id="JACXVP010000007">
    <property type="protein sequence ID" value="KAG5594126.1"/>
    <property type="molecule type" value="Genomic_DNA"/>
</dbReference>
<dbReference type="Gene3D" id="3.60.10.10">
    <property type="entry name" value="Endonuclease/exonuclease/phosphatase"/>
    <property type="match status" value="1"/>
</dbReference>
<comment type="caution">
    <text evidence="2">The sequence shown here is derived from an EMBL/GenBank/DDBJ whole genome shotgun (WGS) entry which is preliminary data.</text>
</comment>
<sequence length="461" mass="52814">MLCPHFRELFDDKKEEEDKGDSKKKEGGKRKRLKKGTRQKTRERSLRIKRKNQGDERKRWDQRQRRDEVANANKFQPLRESQADREEMQNLGEGGQKIAKTVGKQNKPESGGQDGQDLLIENTKDWVVENFGGEAVNKEAKEGNGQRQVKVFGTISGLRQEAYLLWNVPAKMGLIRKRKLTSVGEESKRGKPRCEFLIADGVGGKGVEDGVKIRQLGEDFVRMATTPTGILKKDQNGECFGELLRKIRSLRNDDWNGVVVSDSIQHLTLKFTQQGSSKEFMITAVYARCSAIERLELWEELEWLAERLQIPWIVGGDFNVIMNEEEKLEDRQITKVSSSEACTHGGMEEAGEDSIFKRLDRVQRFGEMARDHAPLRYLQIWKGLGNLLAEGTPFKILNDKLKRLNGELSGWSKKTYGDFFKKVATMEDVVKMKEVQLRVGPLEKRSRRSREIEAEPAEEIC</sequence>
<keyword evidence="3" id="KW-1185">Reference proteome</keyword>
<accession>A0A9J5Y4W3</accession>
<evidence type="ECO:0000313" key="2">
    <source>
        <dbReference type="EMBL" id="KAG5594126.1"/>
    </source>
</evidence>
<evidence type="ECO:0000313" key="3">
    <source>
        <dbReference type="Proteomes" id="UP000824120"/>
    </source>
</evidence>
<reference evidence="2 3" key="1">
    <citation type="submission" date="2020-09" db="EMBL/GenBank/DDBJ databases">
        <title>De no assembly of potato wild relative species, Solanum commersonii.</title>
        <authorList>
            <person name="Cho K."/>
        </authorList>
    </citation>
    <scope>NUCLEOTIDE SEQUENCE [LARGE SCALE GENOMIC DNA]</scope>
    <source>
        <strain evidence="2">LZ3.2</strain>
        <tissue evidence="2">Leaf</tissue>
    </source>
</reference>
<dbReference type="InterPro" id="IPR036691">
    <property type="entry name" value="Endo/exonu/phosph_ase_sf"/>
</dbReference>